<organism evidence="1">
    <name type="scientific">Rhizophora mucronata</name>
    <name type="common">Asiatic mangrove</name>
    <dbReference type="NCBI Taxonomy" id="61149"/>
    <lineage>
        <taxon>Eukaryota</taxon>
        <taxon>Viridiplantae</taxon>
        <taxon>Streptophyta</taxon>
        <taxon>Embryophyta</taxon>
        <taxon>Tracheophyta</taxon>
        <taxon>Spermatophyta</taxon>
        <taxon>Magnoliopsida</taxon>
        <taxon>eudicotyledons</taxon>
        <taxon>Gunneridae</taxon>
        <taxon>Pentapetalae</taxon>
        <taxon>rosids</taxon>
        <taxon>fabids</taxon>
        <taxon>Malpighiales</taxon>
        <taxon>Rhizophoraceae</taxon>
        <taxon>Rhizophora</taxon>
    </lineage>
</organism>
<name>A0A2P2PR50_RHIMU</name>
<reference evidence="1" key="1">
    <citation type="submission" date="2018-02" db="EMBL/GenBank/DDBJ databases">
        <title>Rhizophora mucronata_Transcriptome.</title>
        <authorList>
            <person name="Meera S.P."/>
            <person name="Sreeshan A."/>
            <person name="Augustine A."/>
        </authorList>
    </citation>
    <scope>NUCLEOTIDE SEQUENCE</scope>
    <source>
        <tissue evidence="1">Leaf</tissue>
    </source>
</reference>
<proteinExistence type="predicted"/>
<sequence length="32" mass="3637">MVDIFLTMTISIILNNISESFIMVSYNSNRGI</sequence>
<dbReference type="EMBL" id="GGEC01076732">
    <property type="protein sequence ID" value="MBX57216.1"/>
    <property type="molecule type" value="Transcribed_RNA"/>
</dbReference>
<dbReference type="AlphaFoldDB" id="A0A2P2PR50"/>
<evidence type="ECO:0000313" key="1">
    <source>
        <dbReference type="EMBL" id="MBX57216.1"/>
    </source>
</evidence>
<accession>A0A2P2PR50</accession>
<protein>
    <submittedName>
        <fullName evidence="1">Uncharacterized protein</fullName>
    </submittedName>
</protein>